<accession>A0A7W6B2A3</accession>
<evidence type="ECO:0000313" key="3">
    <source>
        <dbReference type="EMBL" id="RUM15951.1"/>
    </source>
</evidence>
<keyword evidence="2" id="KW-0238">DNA-binding</keyword>
<reference evidence="3 4" key="1">
    <citation type="submission" date="2018-11" db="EMBL/GenBank/DDBJ databases">
        <authorList>
            <person name="Huo Y."/>
        </authorList>
    </citation>
    <scope>NUCLEOTIDE SEQUENCE [LARGE SCALE GENOMIC DNA]</scope>
    <source>
        <strain evidence="3 4">CCBAU 33202</strain>
    </source>
</reference>
<comment type="caution">
    <text evidence="2">The sequence shown here is derived from an EMBL/GenBank/DDBJ whole genome shotgun (WGS) entry which is preliminary data.</text>
</comment>
<dbReference type="EMBL" id="JACIDG010000003">
    <property type="protein sequence ID" value="MBB3914273.1"/>
    <property type="molecule type" value="Genomic_DNA"/>
</dbReference>
<organism evidence="2 5">
    <name type="scientific">Rhizobium fabae</name>
    <dbReference type="NCBI Taxonomy" id="573179"/>
    <lineage>
        <taxon>Bacteria</taxon>
        <taxon>Pseudomonadati</taxon>
        <taxon>Pseudomonadota</taxon>
        <taxon>Alphaproteobacteria</taxon>
        <taxon>Hyphomicrobiales</taxon>
        <taxon>Rhizobiaceae</taxon>
        <taxon>Rhizobium/Agrobacterium group</taxon>
        <taxon>Rhizobium</taxon>
    </lineage>
</organism>
<dbReference type="GO" id="GO:0003677">
    <property type="term" value="F:DNA binding"/>
    <property type="evidence" value="ECO:0007669"/>
    <property type="project" value="UniProtKB-KW"/>
</dbReference>
<evidence type="ECO:0000313" key="5">
    <source>
        <dbReference type="Proteomes" id="UP000545490"/>
    </source>
</evidence>
<sequence>MIRKHSATLHGHRTSFSLEDEFWAELKTIAASRSMPLAALISEIDDHRPPDSNLSSALRLHVLAWAKDGASRPAVSDGMHENKGLKPVA</sequence>
<gene>
    <name evidence="3" type="ORF">EFB14_01015</name>
    <name evidence="2" type="ORF">GGQ65_001543</name>
</gene>
<proteinExistence type="predicted"/>
<evidence type="ECO:0000313" key="4">
    <source>
        <dbReference type="Proteomes" id="UP000272004"/>
    </source>
</evidence>
<dbReference type="Proteomes" id="UP000545490">
    <property type="component" value="Unassembled WGS sequence"/>
</dbReference>
<evidence type="ECO:0000313" key="2">
    <source>
        <dbReference type="EMBL" id="MBB3914273.1"/>
    </source>
</evidence>
<dbReference type="RefSeq" id="WP_126821955.1">
    <property type="nucleotide sequence ID" value="NZ_JACIDG010000003.1"/>
</dbReference>
<feature type="domain" description="Ribbon-helix-helix" evidence="1">
    <location>
        <begin position="3"/>
        <end position="65"/>
    </location>
</feature>
<dbReference type="AlphaFoldDB" id="A0A7W6B2A3"/>
<evidence type="ECO:0000259" key="1">
    <source>
        <dbReference type="Pfam" id="PF13467"/>
    </source>
</evidence>
<dbReference type="Proteomes" id="UP000272004">
    <property type="component" value="Unassembled WGS sequence"/>
</dbReference>
<dbReference type="Gene3D" id="1.10.3990.20">
    <property type="entry name" value="protein bp1543"/>
    <property type="match status" value="1"/>
</dbReference>
<reference evidence="2 5" key="2">
    <citation type="submission" date="2020-08" db="EMBL/GenBank/DDBJ databases">
        <title>Genomic Encyclopedia of Type Strains, Phase IV (KMG-IV): sequencing the most valuable type-strain genomes for metagenomic binning, comparative biology and taxonomic classification.</title>
        <authorList>
            <person name="Goeker M."/>
        </authorList>
    </citation>
    <scope>NUCLEOTIDE SEQUENCE [LARGE SCALE GENOMIC DNA]</scope>
    <source>
        <strain evidence="2 5">DSM 19331</strain>
    </source>
</reference>
<dbReference type="InterPro" id="IPR038268">
    <property type="entry name" value="RHH_sf"/>
</dbReference>
<keyword evidence="4" id="KW-1185">Reference proteome</keyword>
<protein>
    <submittedName>
        <fullName evidence="3">Aryl-sulfate sulfotransferase</fullName>
    </submittedName>
    <submittedName>
        <fullName evidence="2">Putative DNA-binding ribbon-helix-helix protein</fullName>
    </submittedName>
</protein>
<dbReference type="EMBL" id="RJJU01000002">
    <property type="protein sequence ID" value="RUM15951.1"/>
    <property type="molecule type" value="Genomic_DNA"/>
</dbReference>
<name>A0A7W6B2A3_9HYPH</name>
<dbReference type="InterPro" id="IPR027373">
    <property type="entry name" value="RHH_dom"/>
</dbReference>
<dbReference type="Pfam" id="PF13467">
    <property type="entry name" value="RHH_4"/>
    <property type="match status" value="1"/>
</dbReference>